<name>A0A364KP12_TALAM</name>
<evidence type="ECO:0000313" key="4">
    <source>
        <dbReference type="Proteomes" id="UP000249363"/>
    </source>
</evidence>
<feature type="region of interest" description="Disordered" evidence="1">
    <location>
        <begin position="270"/>
        <end position="297"/>
    </location>
</feature>
<dbReference type="PANTHER" id="PTHR22093:SF0">
    <property type="entry name" value="LEUKOCYTE RECEPTOR CLUSTER MEMBER 1"/>
    <property type="match status" value="1"/>
</dbReference>
<accession>A0A364KP12</accession>
<feature type="domain" description="CBF1-interacting co-repressor CIR N-terminal" evidence="2">
    <location>
        <begin position="10"/>
        <end position="46"/>
    </location>
</feature>
<dbReference type="AlphaFoldDB" id="A0A364KP12"/>
<feature type="compositionally biased region" description="Basic and acidic residues" evidence="1">
    <location>
        <begin position="72"/>
        <end position="81"/>
    </location>
</feature>
<evidence type="ECO:0000256" key="1">
    <source>
        <dbReference type="SAM" id="MobiDB-lite"/>
    </source>
</evidence>
<dbReference type="Pfam" id="PF10197">
    <property type="entry name" value="Cir_N"/>
    <property type="match status" value="1"/>
</dbReference>
<dbReference type="Proteomes" id="UP000249363">
    <property type="component" value="Unassembled WGS sequence"/>
</dbReference>
<dbReference type="InterPro" id="IPR019339">
    <property type="entry name" value="CIR_N_dom"/>
</dbReference>
<dbReference type="OrthoDB" id="2159131at2759"/>
<gene>
    <name evidence="3" type="ORF">BHQ10_001277</name>
</gene>
<feature type="compositionally biased region" description="Basic and acidic residues" evidence="1">
    <location>
        <begin position="21"/>
        <end position="56"/>
    </location>
</feature>
<organism evidence="3 4">
    <name type="scientific">Talaromyces amestolkiae</name>
    <dbReference type="NCBI Taxonomy" id="1196081"/>
    <lineage>
        <taxon>Eukaryota</taxon>
        <taxon>Fungi</taxon>
        <taxon>Dikarya</taxon>
        <taxon>Ascomycota</taxon>
        <taxon>Pezizomycotina</taxon>
        <taxon>Eurotiomycetes</taxon>
        <taxon>Eurotiomycetidae</taxon>
        <taxon>Eurotiales</taxon>
        <taxon>Trichocomaceae</taxon>
        <taxon>Talaromyces</taxon>
        <taxon>Talaromyces sect. Talaromyces</taxon>
    </lineage>
</organism>
<dbReference type="RefSeq" id="XP_040729782.1">
    <property type="nucleotide sequence ID" value="XM_040873295.1"/>
</dbReference>
<dbReference type="GeneID" id="63790494"/>
<feature type="compositionally biased region" description="Basic and acidic residues" evidence="1">
    <location>
        <begin position="270"/>
        <end position="279"/>
    </location>
</feature>
<keyword evidence="4" id="KW-1185">Reference proteome</keyword>
<dbReference type="EMBL" id="MIKG01000001">
    <property type="protein sequence ID" value="RAO65265.1"/>
    <property type="molecule type" value="Genomic_DNA"/>
</dbReference>
<comment type="caution">
    <text evidence="3">The sequence shown here is derived from an EMBL/GenBank/DDBJ whole genome shotgun (WGS) entry which is preliminary data.</text>
</comment>
<dbReference type="STRING" id="1196081.A0A364KP12"/>
<dbReference type="InterPro" id="IPR039875">
    <property type="entry name" value="LENG1-like"/>
</dbReference>
<reference evidence="3 4" key="1">
    <citation type="journal article" date="2017" name="Biotechnol. Biofuels">
        <title>Differential beta-glucosidase expression as a function of carbon source availability in Talaromyces amestolkiae: a genomic and proteomic approach.</title>
        <authorList>
            <person name="de Eugenio L.I."/>
            <person name="Mendez-Liter J.A."/>
            <person name="Nieto-Dominguez M."/>
            <person name="Alonso L."/>
            <person name="Gil-Munoz J."/>
            <person name="Barriuso J."/>
            <person name="Prieto A."/>
            <person name="Martinez M.J."/>
        </authorList>
    </citation>
    <scope>NUCLEOTIDE SEQUENCE [LARGE SCALE GENOMIC DNA]</scope>
    <source>
        <strain evidence="3 4">CIB</strain>
    </source>
</reference>
<proteinExistence type="predicted"/>
<feature type="region of interest" description="Disordered" evidence="1">
    <location>
        <begin position="21"/>
        <end position="99"/>
    </location>
</feature>
<dbReference type="SMART" id="SM01083">
    <property type="entry name" value="Cir_N"/>
    <property type="match status" value="1"/>
</dbReference>
<evidence type="ECO:0000313" key="3">
    <source>
        <dbReference type="EMBL" id="RAO65265.1"/>
    </source>
</evidence>
<sequence>MPLHLLGKKSWNVFNPDNIARVRRDEEQAKAREEEEERRMQEVDAERRIQILRGDRPPSLSPPRLSTPGEVPKSEHRRSEADYGTQRHKKRRRITGEDDTDRDIRFAKEEAAQYGAKRDDLLSSHREWKGRDEHISITDSAGHINLFTEDMTKNQRAEKNVEAEAEKHKKQRAFEDQYTMRLSNAAGFKESAGKTPWYSTGPTEEVNASNAMRNTDVWGNEDPLRQERERARIDANDPLAAMKAGVRGLKNAQKERKEWQRHRLHELEDLERATRSESRQRRRRRSHSRDSFNSLEGFSLDRNNARHLTAELPKLINASVGNVLREASQPFRQIDAWVGLCIPQDW</sequence>
<dbReference type="PANTHER" id="PTHR22093">
    <property type="entry name" value="LEUKOCYTE RECEPTOR CLUSTER LRC MEMBER 1"/>
    <property type="match status" value="1"/>
</dbReference>
<evidence type="ECO:0000259" key="2">
    <source>
        <dbReference type="SMART" id="SM01083"/>
    </source>
</evidence>
<protein>
    <recommendedName>
        <fullName evidence="2">CBF1-interacting co-repressor CIR N-terminal domain-containing protein</fullName>
    </recommendedName>
</protein>